<accession>A0A369T576</accession>
<dbReference type="RefSeq" id="WP_114583608.1">
    <property type="nucleotide sequence ID" value="NZ_QPMH01000026.1"/>
</dbReference>
<organism evidence="1 2">
    <name type="scientific">Ferruginivarius sediminum</name>
    <dbReference type="NCBI Taxonomy" id="2661937"/>
    <lineage>
        <taxon>Bacteria</taxon>
        <taxon>Pseudomonadati</taxon>
        <taxon>Pseudomonadota</taxon>
        <taxon>Alphaproteobacteria</taxon>
        <taxon>Rhodospirillales</taxon>
        <taxon>Rhodospirillaceae</taxon>
        <taxon>Ferruginivarius</taxon>
    </lineage>
</organism>
<comment type="caution">
    <text evidence="1">The sequence shown here is derived from an EMBL/GenBank/DDBJ whole genome shotgun (WGS) entry which is preliminary data.</text>
</comment>
<name>A0A369T576_9PROT</name>
<dbReference type="InterPro" id="IPR005564">
    <property type="entry name" value="Major_capsid_GpE"/>
</dbReference>
<evidence type="ECO:0000313" key="1">
    <source>
        <dbReference type="EMBL" id="RDD60483.1"/>
    </source>
</evidence>
<proteinExistence type="predicted"/>
<dbReference type="AlphaFoldDB" id="A0A369T576"/>
<evidence type="ECO:0000313" key="2">
    <source>
        <dbReference type="Proteomes" id="UP000253941"/>
    </source>
</evidence>
<reference evidence="1 2" key="1">
    <citation type="submission" date="2018-07" db="EMBL/GenBank/DDBJ databases">
        <title>Venubactetium sediminum gen. nov., sp. nov., isolated from a marine solar saltern.</title>
        <authorList>
            <person name="Wang S."/>
        </authorList>
    </citation>
    <scope>NUCLEOTIDE SEQUENCE [LARGE SCALE GENOMIC DNA]</scope>
    <source>
        <strain evidence="1 2">WD2A32</strain>
    </source>
</reference>
<protein>
    <submittedName>
        <fullName evidence="1">Major capsid protein</fullName>
    </submittedName>
</protein>
<sequence>MLDVFNQDAFNVVEMTKAINKQPFSPGRIGRMGLFEEDGVTSDMVAIEELDGKLSLVPTKERGDAPTQVSTDKRKVRPIKVPHLPVEDQIQASEVSGVREFGSNDQLQGVQRVVNRKLGKMARSLDATLEWHRIGAIKGKVLDANGGVLVDLFKEFNVAQRAEVGFDLKNANPASGAVRKLINDVIRTIEDDLGAETYESIHCFCGSDFFDDLVAHKETKEAYERWNNGEFLRERTARRAFFYAGAMFEEYRGKVGNTDFVDPTKAHFFPVGVPDLFTTSFAPANFIETVNTVGLPRYSKQHVDEKYQRWVDVYSETNPLNLCTRPRVLIQGKNAA</sequence>
<dbReference type="Pfam" id="PF03864">
    <property type="entry name" value="Phage_cap_E"/>
    <property type="match status" value="1"/>
</dbReference>
<dbReference type="Proteomes" id="UP000253941">
    <property type="component" value="Unassembled WGS sequence"/>
</dbReference>
<dbReference type="EMBL" id="QPMH01000026">
    <property type="protein sequence ID" value="RDD60483.1"/>
    <property type="molecule type" value="Genomic_DNA"/>
</dbReference>
<keyword evidence="2" id="KW-1185">Reference proteome</keyword>
<gene>
    <name evidence="1" type="ORF">DRB17_17955</name>
</gene>